<evidence type="ECO:0000313" key="2">
    <source>
        <dbReference type="Proteomes" id="UP000027222"/>
    </source>
</evidence>
<keyword evidence="2" id="KW-1185">Reference proteome</keyword>
<dbReference type="AlphaFoldDB" id="A0A067SHT2"/>
<protein>
    <submittedName>
        <fullName evidence="1">Uncharacterized protein</fullName>
    </submittedName>
</protein>
<dbReference type="HOGENOM" id="CLU_1845248_0_0_1"/>
<dbReference type="EMBL" id="KL142401">
    <property type="protein sequence ID" value="KDR69572.1"/>
    <property type="molecule type" value="Genomic_DNA"/>
</dbReference>
<sequence>MPPHLVRVYSVKHQFLHRLCASWTWSRGFLCAHLHASLPPATPGSQVVLVLALALGQVKTKPALCDEHTAPTASLAPRLQAQAQAAVKGPARRPARASSLLPADLLTCSLYPSHKMWPTYLLMSSSVKWSNAWRTLNDS</sequence>
<name>A0A067SHT2_GALM3</name>
<reference evidence="2" key="1">
    <citation type="journal article" date="2014" name="Proc. Natl. Acad. Sci. U.S.A.">
        <title>Extensive sampling of basidiomycete genomes demonstrates inadequacy of the white-rot/brown-rot paradigm for wood decay fungi.</title>
        <authorList>
            <person name="Riley R."/>
            <person name="Salamov A.A."/>
            <person name="Brown D.W."/>
            <person name="Nagy L.G."/>
            <person name="Floudas D."/>
            <person name="Held B.W."/>
            <person name="Levasseur A."/>
            <person name="Lombard V."/>
            <person name="Morin E."/>
            <person name="Otillar R."/>
            <person name="Lindquist E.A."/>
            <person name="Sun H."/>
            <person name="LaButti K.M."/>
            <person name="Schmutz J."/>
            <person name="Jabbour D."/>
            <person name="Luo H."/>
            <person name="Baker S.E."/>
            <person name="Pisabarro A.G."/>
            <person name="Walton J.D."/>
            <person name="Blanchette R.A."/>
            <person name="Henrissat B."/>
            <person name="Martin F."/>
            <person name="Cullen D."/>
            <person name="Hibbett D.S."/>
            <person name="Grigoriev I.V."/>
        </authorList>
    </citation>
    <scope>NUCLEOTIDE SEQUENCE [LARGE SCALE GENOMIC DNA]</scope>
    <source>
        <strain evidence="2">CBS 339.88</strain>
    </source>
</reference>
<organism evidence="1 2">
    <name type="scientific">Galerina marginata (strain CBS 339.88)</name>
    <dbReference type="NCBI Taxonomy" id="685588"/>
    <lineage>
        <taxon>Eukaryota</taxon>
        <taxon>Fungi</taxon>
        <taxon>Dikarya</taxon>
        <taxon>Basidiomycota</taxon>
        <taxon>Agaricomycotina</taxon>
        <taxon>Agaricomycetes</taxon>
        <taxon>Agaricomycetidae</taxon>
        <taxon>Agaricales</taxon>
        <taxon>Agaricineae</taxon>
        <taxon>Strophariaceae</taxon>
        <taxon>Galerina</taxon>
    </lineage>
</organism>
<accession>A0A067SHT2</accession>
<dbReference type="Proteomes" id="UP000027222">
    <property type="component" value="Unassembled WGS sequence"/>
</dbReference>
<gene>
    <name evidence="1" type="ORF">GALMADRAFT_916188</name>
</gene>
<proteinExistence type="predicted"/>
<evidence type="ECO:0000313" key="1">
    <source>
        <dbReference type="EMBL" id="KDR69572.1"/>
    </source>
</evidence>